<dbReference type="GO" id="GO:0000166">
    <property type="term" value="F:nucleotide binding"/>
    <property type="evidence" value="ECO:0007669"/>
    <property type="project" value="InterPro"/>
</dbReference>
<proteinExistence type="inferred from homology"/>
<evidence type="ECO:0000256" key="1">
    <source>
        <dbReference type="ARBA" id="ARBA00006395"/>
    </source>
</evidence>
<feature type="compositionally biased region" description="Basic and acidic residues" evidence="3">
    <location>
        <begin position="226"/>
        <end position="237"/>
    </location>
</feature>
<evidence type="ECO:0000259" key="4">
    <source>
        <dbReference type="Pfam" id="PF08585"/>
    </source>
</evidence>
<keyword evidence="7" id="KW-1185">Reference proteome</keyword>
<dbReference type="AlphaFoldDB" id="A0A0N4VIZ9"/>
<dbReference type="Proteomes" id="UP000274131">
    <property type="component" value="Unassembled WGS sequence"/>
</dbReference>
<feature type="compositionally biased region" description="Polar residues" evidence="3">
    <location>
        <begin position="277"/>
        <end position="287"/>
    </location>
</feature>
<dbReference type="STRING" id="51028.A0A0N4VIZ9"/>
<dbReference type="GO" id="GO:0031422">
    <property type="term" value="C:RecQ family helicase-topoisomerase III complex"/>
    <property type="evidence" value="ECO:0007669"/>
    <property type="project" value="TreeGrafter"/>
</dbReference>
<reference evidence="8" key="1">
    <citation type="submission" date="2017-02" db="UniProtKB">
        <authorList>
            <consortium name="WormBaseParasite"/>
        </authorList>
    </citation>
    <scope>IDENTIFICATION</scope>
</reference>
<evidence type="ECO:0000313" key="6">
    <source>
        <dbReference type="EMBL" id="VDD95394.1"/>
    </source>
</evidence>
<evidence type="ECO:0000256" key="2">
    <source>
        <dbReference type="ARBA" id="ARBA00018987"/>
    </source>
</evidence>
<feature type="region of interest" description="Disordered" evidence="3">
    <location>
        <begin position="332"/>
        <end position="363"/>
    </location>
</feature>
<dbReference type="OrthoDB" id="341511at2759"/>
<feature type="domain" description="RecQ-mediated genome instability protein 1 C-terminal OB-fold" evidence="5">
    <location>
        <begin position="480"/>
        <end position="588"/>
    </location>
</feature>
<evidence type="ECO:0000256" key="3">
    <source>
        <dbReference type="SAM" id="MobiDB-lite"/>
    </source>
</evidence>
<dbReference type="GO" id="GO:0000712">
    <property type="term" value="P:resolution of meiotic recombination intermediates"/>
    <property type="evidence" value="ECO:0007669"/>
    <property type="project" value="TreeGrafter"/>
</dbReference>
<dbReference type="Gene3D" id="2.40.50.770">
    <property type="entry name" value="RecQ-mediated genome instability protein Rmi1, C-terminal domain"/>
    <property type="match status" value="1"/>
</dbReference>
<dbReference type="PANTHER" id="PTHR14790">
    <property type="entry name" value="RECQ-MEDIATED GENOME INSTABILITY PROTEIN 1 RMI1"/>
    <property type="match status" value="1"/>
</dbReference>
<dbReference type="PANTHER" id="PTHR14790:SF15">
    <property type="entry name" value="RECQ-MEDIATED GENOME INSTABILITY PROTEIN 1"/>
    <property type="match status" value="1"/>
</dbReference>
<dbReference type="InterPro" id="IPR013894">
    <property type="entry name" value="RMI1_OB"/>
</dbReference>
<dbReference type="Pfam" id="PF08585">
    <property type="entry name" value="RMI1_N_C"/>
    <property type="match status" value="1"/>
</dbReference>
<feature type="region of interest" description="Disordered" evidence="3">
    <location>
        <begin position="224"/>
        <end position="252"/>
    </location>
</feature>
<dbReference type="InterPro" id="IPR032199">
    <property type="entry name" value="RMI1_C"/>
</dbReference>
<organism evidence="8">
    <name type="scientific">Enterobius vermicularis</name>
    <name type="common">Human pinworm</name>
    <dbReference type="NCBI Taxonomy" id="51028"/>
    <lineage>
        <taxon>Eukaryota</taxon>
        <taxon>Metazoa</taxon>
        <taxon>Ecdysozoa</taxon>
        <taxon>Nematoda</taxon>
        <taxon>Chromadorea</taxon>
        <taxon>Rhabditida</taxon>
        <taxon>Spirurina</taxon>
        <taxon>Oxyuridomorpha</taxon>
        <taxon>Oxyuroidea</taxon>
        <taxon>Oxyuridae</taxon>
        <taxon>Enterobius</taxon>
    </lineage>
</organism>
<gene>
    <name evidence="6" type="ORF">EVEC_LOCUS10145</name>
</gene>
<comment type="similarity">
    <text evidence="1">Belongs to the RMI1 family.</text>
</comment>
<feature type="compositionally biased region" description="Polar residues" evidence="3">
    <location>
        <begin position="334"/>
        <end position="347"/>
    </location>
</feature>
<reference evidence="6 7" key="2">
    <citation type="submission" date="2018-10" db="EMBL/GenBank/DDBJ databases">
        <authorList>
            <consortium name="Pathogen Informatics"/>
        </authorList>
    </citation>
    <scope>NUCLEOTIDE SEQUENCE [LARGE SCALE GENOMIC DNA]</scope>
</reference>
<dbReference type="GO" id="GO:0016604">
    <property type="term" value="C:nuclear body"/>
    <property type="evidence" value="ECO:0007669"/>
    <property type="project" value="TreeGrafter"/>
</dbReference>
<evidence type="ECO:0000313" key="8">
    <source>
        <dbReference type="WBParaSite" id="EVEC_0001082001-mRNA-1"/>
    </source>
</evidence>
<name>A0A0N4VIZ9_ENTVE</name>
<feature type="domain" description="RecQ mediated genome instability protein 1 OB-fold" evidence="4">
    <location>
        <begin position="91"/>
        <end position="212"/>
    </location>
</feature>
<dbReference type="Pfam" id="PF16099">
    <property type="entry name" value="RMI1_C"/>
    <property type="match status" value="1"/>
</dbReference>
<feature type="region of interest" description="Disordered" evidence="3">
    <location>
        <begin position="276"/>
        <end position="304"/>
    </location>
</feature>
<evidence type="ECO:0000259" key="5">
    <source>
        <dbReference type="Pfam" id="PF16099"/>
    </source>
</evidence>
<sequence>MRCHFFIHGRDLNDFVLLNGPEISLFYVKIDGEGGALRRLYSTADLNPEELIAAVYEQWLFSDLKDSSLPSLQHLLPDQSQKWIDFHDGMIESLVDISKPFHSQYKALTYEFEDNTGFSTSEPESEKCYNGKIGITVFTVEFQNVKRVMVLSLSDGFTSLKGVEYREMPALSLLTSPGCKVLLRGRIGYRRDTLLLTGKNCAFLGGENENFFRTGRPVNVMGAALEGKKSESSDRRPKISVNKRRHSSPVTVQEKIEIVGGPRSRAMTKVNGHIASANASTSQDMPQNSNEDSRTESSSTSEFGFKFNSRKTRSVSSTGRVAKSGLIEDIVDLNPSNLSPGNLSTSENSDRKKSLSSTVSAKEDQAKPLITNCLSHPNKSSNSIAASQTGIPVRAKFIKKEIKEEEDEDLYIIEELPVTSSRNTSSLIGNQELLNCDHGQGLISSASLNPLVVKFLQLEIVSIADALKASRFCVGSKKRRVAAIVSTIVEPLRIVDDMWTMTVCLMDETSRGLNAIIAHSVLLDLIGLTPDEAKTIRASNDKARRREGTARLKSVRESIERLDLVWEIEFYAAGKSTPVVRNMQTLSQSLQLVD</sequence>
<dbReference type="InterPro" id="IPR042470">
    <property type="entry name" value="RMI1_N_C_sf"/>
</dbReference>
<dbReference type="EMBL" id="UXUI01010578">
    <property type="protein sequence ID" value="VDD95394.1"/>
    <property type="molecule type" value="Genomic_DNA"/>
</dbReference>
<evidence type="ECO:0000313" key="7">
    <source>
        <dbReference type="Proteomes" id="UP000274131"/>
    </source>
</evidence>
<accession>A0A0N4VIZ9</accession>
<dbReference type="WBParaSite" id="EVEC_0001082001-mRNA-1">
    <property type="protein sequence ID" value="EVEC_0001082001-mRNA-1"/>
    <property type="gene ID" value="EVEC_0001082001"/>
</dbReference>
<dbReference type="GO" id="GO:0000724">
    <property type="term" value="P:double-strand break repair via homologous recombination"/>
    <property type="evidence" value="ECO:0007669"/>
    <property type="project" value="TreeGrafter"/>
</dbReference>
<protein>
    <recommendedName>
        <fullName evidence="2">RecQ-mediated genome instability protein 1</fullName>
    </recommendedName>
</protein>